<name>Q47A61_DECAR</name>
<gene>
    <name evidence="1" type="ordered locus">Daro_3541</name>
</gene>
<dbReference type="AlphaFoldDB" id="Q47A61"/>
<evidence type="ECO:0000313" key="1">
    <source>
        <dbReference type="EMBL" id="AAZ48270.1"/>
    </source>
</evidence>
<proteinExistence type="predicted"/>
<dbReference type="HOGENOM" id="CLU_1253797_0_0_4"/>
<sequence>MPLPDFFAQIPAITLRDPLAELLGAADGGLIEYTFADAVKLAGHSCPTVAGAWLMSVRALGELYGSETPVRGNIAVALQDDLDSGVAGVIASIATLLTGAAGDGGFKGLGGQHARRGLLKFGVAEVMGMRFRRLDTGAAVDCVFRPHLVPADPMLGKLLPGIVSGAANAAETGLFGKLWQDRVKRLLIDHGDDPAVVEIKRIPH</sequence>
<accession>Q47A61</accession>
<dbReference type="OrthoDB" id="259311at2"/>
<protein>
    <recommendedName>
        <fullName evidence="2">Formylmethanofuran dehydrogenase subunit E domain-containing protein</fullName>
    </recommendedName>
</protein>
<reference evidence="1" key="1">
    <citation type="submission" date="2005-08" db="EMBL/GenBank/DDBJ databases">
        <title>Complete sequence of Dechloromonas aromatica RCB.</title>
        <authorList>
            <person name="Salinero K.K."/>
            <person name="Copeland A."/>
            <person name="Lucas S."/>
            <person name="Lapidus A."/>
            <person name="Barry K."/>
            <person name="Detter J.C."/>
            <person name="Glavina T."/>
            <person name="Hammon N."/>
            <person name="Israni S."/>
            <person name="Pitluck S."/>
            <person name="Di Bartolo G."/>
            <person name="Trong S."/>
            <person name="Schmutz J."/>
            <person name="Larimer F."/>
            <person name="Land M."/>
            <person name="Ivanova N."/>
            <person name="Richardson P."/>
        </authorList>
    </citation>
    <scope>NUCLEOTIDE SEQUENCE</scope>
    <source>
        <strain evidence="1">RCB</strain>
    </source>
</reference>
<organism evidence="1">
    <name type="scientific">Dechloromonas aromatica (strain RCB)</name>
    <dbReference type="NCBI Taxonomy" id="159087"/>
    <lineage>
        <taxon>Bacteria</taxon>
        <taxon>Pseudomonadati</taxon>
        <taxon>Pseudomonadota</taxon>
        <taxon>Betaproteobacteria</taxon>
        <taxon>Rhodocyclales</taxon>
        <taxon>Azonexaceae</taxon>
        <taxon>Dechloromonas</taxon>
    </lineage>
</organism>
<dbReference type="STRING" id="159087.Daro_3541"/>
<dbReference type="KEGG" id="dar:Daro_3541"/>
<dbReference type="eggNOG" id="COG2191">
    <property type="taxonomic scope" value="Bacteria"/>
</dbReference>
<dbReference type="EMBL" id="CP000089">
    <property type="protein sequence ID" value="AAZ48270.1"/>
    <property type="molecule type" value="Genomic_DNA"/>
</dbReference>
<evidence type="ECO:0008006" key="2">
    <source>
        <dbReference type="Google" id="ProtNLM"/>
    </source>
</evidence>